<dbReference type="EMBL" id="OZ023704">
    <property type="protein sequence ID" value="CAK9872834.1"/>
    <property type="molecule type" value="Genomic_DNA"/>
</dbReference>
<dbReference type="PANTHER" id="PTHR33427">
    <property type="entry name" value="HNH ENDONUCLEASE"/>
    <property type="match status" value="1"/>
</dbReference>
<keyword evidence="1" id="KW-0175">Coiled coil</keyword>
<protein>
    <submittedName>
        <fullName evidence="3">Uncharacterized protein</fullName>
    </submittedName>
</protein>
<dbReference type="Proteomes" id="UP001497522">
    <property type="component" value="Chromosome 3"/>
</dbReference>
<proteinExistence type="predicted"/>
<organism evidence="3 4">
    <name type="scientific">Sphagnum jensenii</name>
    <dbReference type="NCBI Taxonomy" id="128206"/>
    <lineage>
        <taxon>Eukaryota</taxon>
        <taxon>Viridiplantae</taxon>
        <taxon>Streptophyta</taxon>
        <taxon>Embryophyta</taxon>
        <taxon>Bryophyta</taxon>
        <taxon>Sphagnophytina</taxon>
        <taxon>Sphagnopsida</taxon>
        <taxon>Sphagnales</taxon>
        <taxon>Sphagnaceae</taxon>
        <taxon>Sphagnum</taxon>
    </lineage>
</organism>
<gene>
    <name evidence="3" type="ORF">CSSPJE1EN2_LOCUS15404</name>
</gene>
<dbReference type="Gene3D" id="1.10.30.50">
    <property type="match status" value="1"/>
</dbReference>
<feature type="coiled-coil region" evidence="1">
    <location>
        <begin position="293"/>
        <end position="327"/>
    </location>
</feature>
<keyword evidence="4" id="KW-1185">Reference proteome</keyword>
<feature type="compositionally biased region" description="Polar residues" evidence="2">
    <location>
        <begin position="942"/>
        <end position="963"/>
    </location>
</feature>
<evidence type="ECO:0000313" key="4">
    <source>
        <dbReference type="Proteomes" id="UP001497522"/>
    </source>
</evidence>
<evidence type="ECO:0000313" key="3">
    <source>
        <dbReference type="EMBL" id="CAK9872834.1"/>
    </source>
</evidence>
<accession>A0ABP1BC37</accession>
<name>A0ABP1BC37_9BRYO</name>
<evidence type="ECO:0000256" key="2">
    <source>
        <dbReference type="SAM" id="MobiDB-lite"/>
    </source>
</evidence>
<feature type="region of interest" description="Disordered" evidence="2">
    <location>
        <begin position="939"/>
        <end position="968"/>
    </location>
</feature>
<evidence type="ECO:0000256" key="1">
    <source>
        <dbReference type="SAM" id="Coils"/>
    </source>
</evidence>
<dbReference type="PANTHER" id="PTHR33427:SF2">
    <property type="entry name" value="TRICHOHYALIN"/>
    <property type="match status" value="1"/>
</dbReference>
<reference evidence="3" key="1">
    <citation type="submission" date="2024-03" db="EMBL/GenBank/DDBJ databases">
        <authorList>
            <consortium name="ELIXIR-Norway"/>
            <consortium name="Elixir Norway"/>
        </authorList>
    </citation>
    <scope>NUCLEOTIDE SEQUENCE</scope>
</reference>
<sequence length="1006" mass="113359">MFAKLVLTDEEKAVDEELGYPHGYAKLCRHAAAQLQGLLTPFTEGPPQRFLPYAPQTEDFVKLKEWDSLFPVVAEGDRDPPNARKHAEELWLQLDHLGNAGFDPAKFRVDAYGNVVYWNADPSSPLAWEVDHWYPHSRGGKTVVSNLRIVQWQANQRKKNRLEFLVPWWDLQHGVSINQFLSAFASKNADFRRRSFALFFAGGEDEKVAREHVGECRPWPQEFREKKALFGLAAAAIVSPMTNNNDIVKIGHISRAVFASSDMVTATGKSCWKEIKENEPALANRSTVQIKDKILREEEKREKEEDVAQLEETVITLRQQNEKERLALLEFEDVLRKHKQRVEKQRRWAETQSSYRLCLERMIRDTMHQSLAYKEQARLNQAACNALMARLDCQKAICDAAEKDLIQRHAHREALAVTGGTAKKEIGRMSGLRGKDIVDVSSCVSLFETNEEHEGEEVAEPDNDMDCWNDGEDEKANEVHKLQMQLCQSQALHQQLQQQIEQEHLNNYLVEDGLGLKGRPKEAVNASELTLYLDATAQDQEDKWVQQPESQDGCKAMFAGMEEETDFAKDENMSCKFHGVQDVAVMQQGIETEIYGVDPKGEQSFGDTEDALNVLSDNYGDDPPASEAVAEELLVLLLKESRPDYRQEHQKNVIVEQSQSNAVAKEVRVHWGPRETYKHTGAHLLEQFRLQMQMAGVSDGRVNDGQPIGEQQEQFDELLQQVLTTHVDRGQRNEAAAQQTPNFDDEEKWQIGKSNLDKWLQALLQKDGDSAGSSPANESPLLSVVSPVLSTARAATCENMDLEVGQDQDSLKRVGESMDKPKGLWGGLVRKLSVKQQTELSRQLEEESDEEPIGVETKNTDENLTHVLNSLKNIMLNEEDDAKIVKPKPFELRHAVTGGGGEADQLLQSATKPFPETELTELHAEDSVAGCVLDTHLHSTERNSTIETDTESLSSTNPDSQSMEGKDMLRMGLRSSLKAATVVWRKAVKKLETKLQEGLSAYPPLD</sequence>